<dbReference type="InterPro" id="IPR005149">
    <property type="entry name" value="Tscrpt_reg_PadR_N"/>
</dbReference>
<evidence type="ECO:0000313" key="3">
    <source>
        <dbReference type="Proteomes" id="UP000037854"/>
    </source>
</evidence>
<dbReference type="Pfam" id="PF03551">
    <property type="entry name" value="PadR"/>
    <property type="match status" value="1"/>
</dbReference>
<dbReference type="InterPro" id="IPR036390">
    <property type="entry name" value="WH_DNA-bd_sf"/>
</dbReference>
<gene>
    <name evidence="2" type="ORF">AFL42_15610</name>
</gene>
<evidence type="ECO:0000259" key="1">
    <source>
        <dbReference type="Pfam" id="PF03551"/>
    </source>
</evidence>
<dbReference type="PANTHER" id="PTHR33169:SF14">
    <property type="entry name" value="TRANSCRIPTIONAL REGULATOR RV3488"/>
    <property type="match status" value="1"/>
</dbReference>
<feature type="domain" description="Transcription regulator PadR N-terminal" evidence="1">
    <location>
        <begin position="18"/>
        <end position="91"/>
    </location>
</feature>
<sequence length="111" mass="13086">MKGKVSADLLRGHTDTIVLGILMKSDSYGYEIYNTILEKTGGLYQLKEATLYSSYKRLEKEECIIGYWGDETQGGRRKYYRITDKGKNRYRQNKVDWEFTQQILNQLLEEE</sequence>
<comment type="caution">
    <text evidence="2">The sequence shown here is derived from an EMBL/GenBank/DDBJ whole genome shotgun (WGS) entry which is preliminary data.</text>
</comment>
<organism evidence="2 3">
    <name type="scientific">Oceanobacillus caeni</name>
    <dbReference type="NCBI Taxonomy" id="405946"/>
    <lineage>
        <taxon>Bacteria</taxon>
        <taxon>Bacillati</taxon>
        <taxon>Bacillota</taxon>
        <taxon>Bacilli</taxon>
        <taxon>Bacillales</taxon>
        <taxon>Bacillaceae</taxon>
        <taxon>Oceanobacillus</taxon>
    </lineage>
</organism>
<name>A0ABR5MFZ6_9BACI</name>
<keyword evidence="3" id="KW-1185">Reference proteome</keyword>
<protein>
    <submittedName>
        <fullName evidence="2">PadR family transcriptional regulator</fullName>
    </submittedName>
</protein>
<reference evidence="2 3" key="1">
    <citation type="submission" date="2015-07" db="EMBL/GenBank/DDBJ databases">
        <title>High-quality draft genome sequence of Oceanobacillus caeni HM6, a bacillus isolated from a human feces.</title>
        <authorList>
            <person name="Kumar J."/>
            <person name="Verma M.K."/>
            <person name="Pandey R."/>
            <person name="Bhambi M."/>
            <person name="Chauhan N."/>
        </authorList>
    </citation>
    <scope>NUCLEOTIDE SEQUENCE [LARGE SCALE GENOMIC DNA]</scope>
    <source>
        <strain evidence="2 3">HM6</strain>
    </source>
</reference>
<accession>A0ABR5MFZ6</accession>
<dbReference type="InterPro" id="IPR036388">
    <property type="entry name" value="WH-like_DNA-bd_sf"/>
</dbReference>
<proteinExistence type="predicted"/>
<dbReference type="EMBL" id="LGTK01000080">
    <property type="protein sequence ID" value="KPH71308.1"/>
    <property type="molecule type" value="Genomic_DNA"/>
</dbReference>
<evidence type="ECO:0000313" key="2">
    <source>
        <dbReference type="EMBL" id="KPH71308.1"/>
    </source>
</evidence>
<dbReference type="RefSeq" id="WP_047184375.1">
    <property type="nucleotide sequence ID" value="NZ_JAHHXM010000008.1"/>
</dbReference>
<dbReference type="Gene3D" id="1.10.10.10">
    <property type="entry name" value="Winged helix-like DNA-binding domain superfamily/Winged helix DNA-binding domain"/>
    <property type="match status" value="1"/>
</dbReference>
<dbReference type="PANTHER" id="PTHR33169">
    <property type="entry name" value="PADR-FAMILY TRANSCRIPTIONAL REGULATOR"/>
    <property type="match status" value="1"/>
</dbReference>
<dbReference type="InterPro" id="IPR052509">
    <property type="entry name" value="Metal_resp_DNA-bind_regulator"/>
</dbReference>
<dbReference type="SUPFAM" id="SSF46785">
    <property type="entry name" value="Winged helix' DNA-binding domain"/>
    <property type="match status" value="1"/>
</dbReference>
<dbReference type="Proteomes" id="UP000037854">
    <property type="component" value="Unassembled WGS sequence"/>
</dbReference>